<dbReference type="Gene3D" id="1.20.140.10">
    <property type="entry name" value="Butyryl-CoA Dehydrogenase, subunit A, domain 3"/>
    <property type="match status" value="1"/>
</dbReference>
<keyword evidence="9" id="KW-0276">Fatty acid metabolism</keyword>
<keyword evidence="7" id="KW-0285">Flavoprotein</keyword>
<evidence type="ECO:0000256" key="5">
    <source>
        <dbReference type="ARBA" id="ARBA00011881"/>
    </source>
</evidence>
<name>A0A8J6DQW1_GALPY</name>
<accession>A0A8J6DQW1</accession>
<evidence type="ECO:0000256" key="9">
    <source>
        <dbReference type="ARBA" id="ARBA00022832"/>
    </source>
</evidence>
<keyword evidence="14" id="KW-0496">Mitochondrion</keyword>
<comment type="pathway">
    <text evidence="3">Lipid metabolism; mitochondrial fatty acid beta-oxidation.</text>
</comment>
<sequence>MCCTYRLFARLVVDACMAFRVLVGWTGRRLCHSRYLLISTAVIVGMETREINNQATWLKQVGSSLGALLDVFESSLLLMGPGEGETRQRWINKESSFLTQPGIVTCELHRLENSGHGFGSVQAPDPATCAEGHGAWLVEWGQSRPAVGGTGRGINNCDSIKAQLLLSTKNLRRSFPTCLSSWQRPPRVLKSSQPEALPRVNSSQLPSAPLQTFTEEELMIRSTVKKFSQEQIAPLVARMDENSKMEKSVIQGLFQQGLMGIEIDTKYGGTGTSFFSSVLVIEELAKVDPAVAIVCDVQNTVINTLLKKHGTQEQRATYLPQLATEKVGSFCLSEAGAGSDPFSLKTRADKKGNYYVINGSKMWITNAEYAGLFLVMANVDFAAGYKGITCFIVDRDTEGLHIGKPENKLGIRASSTCPLTFENVKVPEANILGQVGHGYKYAIGTLNEGRIGVAAQMLGLAQGCFDYTIPYIKERMQFGKRLIDFQGLQHQVAHVATQLEAARLLTYNAARLVEAGRPFIKEASMAKYYASEIAGLTTSKCIEWMGGVGYTKDYPVEKYFRDAKIGTIYEGASNIQLNTIAKRIEAERQPQRSRAVCFLEGARVRGGEQCAEACTGRDESLRSDGNFRGCLKEEDLTDQGVEANSSDKNPSFSPPVESLIRRYPPPQFHGQSSVQIALTLLLCLRPSLMTPEAVSGAKFIQFFIPKWELTVKPHSSAASRLWRGRRLKGRERVDVEETESSQYHSNHWPFPGKKTPQLGSQGAAAASGVTQTHHHVREKSDGRSQVSSTSSLHISLASLGHAPLPESSLAGGKEALQINAAHLERSAPSGVQLLAIFLESSMSGMPRVGSRMEPLLHASPEAPEASALDAGTCHGQPSLVMCSREGTRTNKEAEVSLLPLFYPTPHNQPQTRGKKERSRETCTAPPKAHTHTRTHPHAHALPAARAARPVPESGWGLQDGHETRPTFPHWAATEDPQLPVTLGPGSVLSGLGAAPKAKQLLHQGDTRGHLQSPATPAAPAADGRTPDRSARGRPPRPLPRLAVQPAESARQTLCVTFGPVNLERVILVAELCMSSHRRRGPAGFRGLVSFSRKAAQVERGLEWVLLPWSLPACLCPGMPAAAACALLITRDSKTCGLCPVSFQHARVNFIYNSLKIQVRNPTLSGIRPPEPTRVRAGVCPRASLVRRGLSFSEVSVPFRDERHLRFRENQQRQHRMKHVHCQKKILVTIKENRHPWVLVRT</sequence>
<comment type="cofactor">
    <cofactor evidence="1">
        <name>FAD</name>
        <dbReference type="ChEBI" id="CHEBI:57692"/>
    </cofactor>
</comment>
<evidence type="ECO:0000256" key="16">
    <source>
        <dbReference type="ARBA" id="ARBA00039036"/>
    </source>
</evidence>
<dbReference type="Gene3D" id="2.40.110.10">
    <property type="entry name" value="Butyryl-CoA Dehydrogenase, subunit A, domain 2"/>
    <property type="match status" value="1"/>
</dbReference>
<evidence type="ECO:0000259" key="31">
    <source>
        <dbReference type="Pfam" id="PF02771"/>
    </source>
</evidence>
<evidence type="ECO:0000259" key="29">
    <source>
        <dbReference type="Pfam" id="PF00441"/>
    </source>
</evidence>
<feature type="domain" description="Acyl-CoA dehydrogenase/oxidase N-terminal" evidence="31">
    <location>
        <begin position="214"/>
        <end position="325"/>
    </location>
</feature>
<dbReference type="InterPro" id="IPR036250">
    <property type="entry name" value="AcylCo_DH-like_C"/>
</dbReference>
<comment type="catalytic activity">
    <reaction evidence="24">
        <text>hexanoyl-CoA + oxidized [electron-transfer flavoprotein] + H(+) = (2E)-hexenoyl-CoA + reduced [electron-transfer flavoprotein]</text>
        <dbReference type="Rhea" id="RHEA:43464"/>
        <dbReference type="Rhea" id="RHEA-COMP:10685"/>
        <dbReference type="Rhea" id="RHEA-COMP:10686"/>
        <dbReference type="ChEBI" id="CHEBI:15378"/>
        <dbReference type="ChEBI" id="CHEBI:57692"/>
        <dbReference type="ChEBI" id="CHEBI:58307"/>
        <dbReference type="ChEBI" id="CHEBI:62077"/>
        <dbReference type="ChEBI" id="CHEBI:62620"/>
    </reaction>
    <physiologicalReaction direction="left-to-right" evidence="24">
        <dbReference type="Rhea" id="RHEA:43465"/>
    </physiologicalReaction>
</comment>
<comment type="catalytic activity">
    <reaction evidence="21">
        <text>valproyl-CoA + oxidized [electron-transfer flavoprotein] + H(+) = (2E)-2-propylpent-2-enoyl-CoA + reduced [electron-transfer flavoprotein]</text>
        <dbReference type="Rhea" id="RHEA:65344"/>
        <dbReference type="Rhea" id="RHEA-COMP:10685"/>
        <dbReference type="Rhea" id="RHEA-COMP:10686"/>
        <dbReference type="ChEBI" id="CHEBI:15378"/>
        <dbReference type="ChEBI" id="CHEBI:57692"/>
        <dbReference type="ChEBI" id="CHEBI:58307"/>
        <dbReference type="ChEBI" id="CHEBI:156457"/>
        <dbReference type="ChEBI" id="CHEBI:156458"/>
    </reaction>
    <physiologicalReaction direction="left-to-right" evidence="21">
        <dbReference type="Rhea" id="RHEA:65345"/>
    </physiologicalReaction>
</comment>
<evidence type="ECO:0000256" key="3">
    <source>
        <dbReference type="ARBA" id="ARBA00005198"/>
    </source>
</evidence>
<evidence type="ECO:0000256" key="4">
    <source>
        <dbReference type="ARBA" id="ARBA00009347"/>
    </source>
</evidence>
<reference evidence="32" key="1">
    <citation type="journal article" date="2021" name="Evol. Appl.">
        <title>The genome of the Pyrenean desman and the effects of bottlenecks and inbreeding on the genomic landscape of an endangered species.</title>
        <authorList>
            <person name="Escoda L."/>
            <person name="Castresana J."/>
        </authorList>
    </citation>
    <scope>NUCLEOTIDE SEQUENCE</scope>
    <source>
        <strain evidence="32">IBE-C5619</strain>
    </source>
</reference>
<feature type="compositionally biased region" description="Basic residues" evidence="27">
    <location>
        <begin position="928"/>
        <end position="938"/>
    </location>
</feature>
<organism evidence="32 33">
    <name type="scientific">Galemys pyrenaicus</name>
    <name type="common">Iberian desman</name>
    <name type="synonym">Pyrenean desman</name>
    <dbReference type="NCBI Taxonomy" id="202257"/>
    <lineage>
        <taxon>Eukaryota</taxon>
        <taxon>Metazoa</taxon>
        <taxon>Chordata</taxon>
        <taxon>Craniata</taxon>
        <taxon>Vertebrata</taxon>
        <taxon>Euteleostomi</taxon>
        <taxon>Mammalia</taxon>
        <taxon>Eutheria</taxon>
        <taxon>Laurasiatheria</taxon>
        <taxon>Eulipotyphla</taxon>
        <taxon>Talpidae</taxon>
        <taxon>Galemys</taxon>
    </lineage>
</organism>
<evidence type="ECO:0000256" key="12">
    <source>
        <dbReference type="ARBA" id="ARBA00023002"/>
    </source>
</evidence>
<feature type="domain" description="Acyl-CoA dehydrogenase/oxidase C-terminal" evidence="29">
    <location>
        <begin position="436"/>
        <end position="584"/>
    </location>
</feature>
<dbReference type="SUPFAM" id="SSF56645">
    <property type="entry name" value="Acyl-CoA dehydrogenase NM domain-like"/>
    <property type="match status" value="1"/>
</dbReference>
<dbReference type="Pfam" id="PF02770">
    <property type="entry name" value="Acyl-CoA_dh_M"/>
    <property type="match status" value="1"/>
</dbReference>
<evidence type="ECO:0000256" key="21">
    <source>
        <dbReference type="ARBA" id="ARBA00048307"/>
    </source>
</evidence>
<keyword evidence="11" id="KW-0007">Acetylation</keyword>
<keyword evidence="28" id="KW-0732">Signal</keyword>
<comment type="catalytic activity">
    <reaction evidence="25">
        <text>(2S)-2-methylbutanoyl-CoA + oxidized [electron-transfer flavoprotein] + H(+) = (2E)-2-methylbut-2-enoyl-CoA + reduced [electron-transfer flavoprotein]</text>
        <dbReference type="Rhea" id="RHEA:48256"/>
        <dbReference type="Rhea" id="RHEA-COMP:10685"/>
        <dbReference type="Rhea" id="RHEA-COMP:10686"/>
        <dbReference type="ChEBI" id="CHEBI:15378"/>
        <dbReference type="ChEBI" id="CHEBI:57337"/>
        <dbReference type="ChEBI" id="CHEBI:57692"/>
        <dbReference type="ChEBI" id="CHEBI:58307"/>
        <dbReference type="ChEBI" id="CHEBI:88166"/>
    </reaction>
    <physiologicalReaction direction="left-to-right" evidence="25">
        <dbReference type="Rhea" id="RHEA:48257"/>
    </physiologicalReaction>
</comment>
<dbReference type="CDD" id="cd01158">
    <property type="entry name" value="SCAD_SBCAD"/>
    <property type="match status" value="1"/>
</dbReference>
<dbReference type="GO" id="GO:0050660">
    <property type="term" value="F:flavin adenine dinucleotide binding"/>
    <property type="evidence" value="ECO:0007669"/>
    <property type="project" value="InterPro"/>
</dbReference>
<dbReference type="OrthoDB" id="10262177at2759"/>
<comment type="catalytic activity">
    <reaction evidence="20">
        <text>2-methylbutanoyl-CoA + oxidized [electron-transfer flavoprotein] + H(+) = (2E)-2-methylbut-2-enoyl-CoA + reduced [electron-transfer flavoprotein]</text>
        <dbReference type="Rhea" id="RHEA:43780"/>
        <dbReference type="Rhea" id="RHEA-COMP:10685"/>
        <dbReference type="Rhea" id="RHEA-COMP:10686"/>
        <dbReference type="ChEBI" id="CHEBI:15378"/>
        <dbReference type="ChEBI" id="CHEBI:57336"/>
        <dbReference type="ChEBI" id="CHEBI:57337"/>
        <dbReference type="ChEBI" id="CHEBI:57692"/>
        <dbReference type="ChEBI" id="CHEBI:58307"/>
        <dbReference type="EC" id="1.3.8.5"/>
    </reaction>
    <physiologicalReaction direction="left-to-right" evidence="20">
        <dbReference type="Rhea" id="RHEA:43781"/>
    </physiologicalReaction>
</comment>
<dbReference type="Pfam" id="PF02771">
    <property type="entry name" value="Acyl-CoA_dh_N"/>
    <property type="match status" value="1"/>
</dbReference>
<dbReference type="InterPro" id="IPR006089">
    <property type="entry name" value="Acyl-CoA_DH_CS"/>
</dbReference>
<feature type="domain" description="Acyl-CoA oxidase/dehydrogenase middle" evidence="30">
    <location>
        <begin position="329"/>
        <end position="424"/>
    </location>
</feature>
<keyword evidence="10" id="KW-0809">Transit peptide</keyword>
<dbReference type="Pfam" id="PF00441">
    <property type="entry name" value="Acyl-CoA_dh_1"/>
    <property type="match status" value="1"/>
</dbReference>
<feature type="signal peptide" evidence="28">
    <location>
        <begin position="1"/>
        <end position="18"/>
    </location>
</feature>
<evidence type="ECO:0000256" key="13">
    <source>
        <dbReference type="ARBA" id="ARBA00023098"/>
    </source>
</evidence>
<gene>
    <name evidence="32" type="ORF">J0S82_009621</name>
</gene>
<evidence type="ECO:0000256" key="14">
    <source>
        <dbReference type="ARBA" id="ARBA00023128"/>
    </source>
</evidence>
<evidence type="ECO:0000313" key="32">
    <source>
        <dbReference type="EMBL" id="KAG8517386.1"/>
    </source>
</evidence>
<dbReference type="PROSITE" id="PS00072">
    <property type="entry name" value="ACYL_COA_DH_1"/>
    <property type="match status" value="1"/>
</dbReference>
<evidence type="ECO:0000256" key="15">
    <source>
        <dbReference type="ARBA" id="ARBA00037895"/>
    </source>
</evidence>
<dbReference type="Gene3D" id="1.10.540.10">
    <property type="entry name" value="Acyl-CoA dehydrogenase/oxidase, N-terminal domain"/>
    <property type="match status" value="1"/>
</dbReference>
<dbReference type="InterPro" id="IPR009075">
    <property type="entry name" value="AcylCo_DH/oxidase_C"/>
</dbReference>
<dbReference type="FunFam" id="1.10.540.10:FF:000012">
    <property type="entry name" value="Acyl-CoA dehydrogenase short/branched chain"/>
    <property type="match status" value="1"/>
</dbReference>
<dbReference type="AlphaFoldDB" id="A0A8J6DQW1"/>
<feature type="compositionally biased region" description="Low complexity" evidence="27">
    <location>
        <begin position="939"/>
        <end position="949"/>
    </location>
</feature>
<dbReference type="InterPro" id="IPR009100">
    <property type="entry name" value="AcylCoA_DH/oxidase_NM_dom_sf"/>
</dbReference>
<evidence type="ECO:0000256" key="6">
    <source>
        <dbReference type="ARBA" id="ARBA00022553"/>
    </source>
</evidence>
<protein>
    <recommendedName>
        <fullName evidence="17">Short/branched chain specific acyl-CoA dehydrogenase, mitochondrial</fullName>
        <ecNumber evidence="16">1.3.8.5</ecNumber>
    </recommendedName>
    <alternativeName>
        <fullName evidence="19">2-methyl branched chain acyl-CoA dehydrogenase</fullName>
    </alternativeName>
    <alternativeName>
        <fullName evidence="18">2-methylbutyryl-coenzyme A dehydrogenase</fullName>
    </alternativeName>
</protein>
<evidence type="ECO:0000256" key="28">
    <source>
        <dbReference type="SAM" id="SignalP"/>
    </source>
</evidence>
<evidence type="ECO:0000256" key="19">
    <source>
        <dbReference type="ARBA" id="ARBA00042821"/>
    </source>
</evidence>
<comment type="catalytic activity">
    <reaction evidence="22">
        <text>(2R)-2-methylbutanoyl-CoA + oxidized [electron-transfer flavoprotein] + H(+) = ethylacryloyl-CoA + reduced [electron-transfer flavoprotein]</text>
        <dbReference type="Rhea" id="RHEA:65296"/>
        <dbReference type="Rhea" id="RHEA-COMP:10685"/>
        <dbReference type="Rhea" id="RHEA-COMP:10686"/>
        <dbReference type="ChEBI" id="CHEBI:15378"/>
        <dbReference type="ChEBI" id="CHEBI:57692"/>
        <dbReference type="ChEBI" id="CHEBI:58307"/>
        <dbReference type="ChEBI" id="CHEBI:156439"/>
        <dbReference type="ChEBI" id="CHEBI:156440"/>
    </reaction>
    <physiologicalReaction direction="left-to-right" evidence="22">
        <dbReference type="Rhea" id="RHEA:65297"/>
    </physiologicalReaction>
</comment>
<proteinExistence type="inferred from homology"/>
<dbReference type="SUPFAM" id="SSF47203">
    <property type="entry name" value="Acyl-CoA dehydrogenase C-terminal domain-like"/>
    <property type="match status" value="1"/>
</dbReference>
<keyword evidence="13" id="KW-0443">Lipid metabolism</keyword>
<evidence type="ECO:0000256" key="22">
    <source>
        <dbReference type="ARBA" id="ARBA00048592"/>
    </source>
</evidence>
<keyword evidence="12" id="KW-0560">Oxidoreductase</keyword>
<dbReference type="EC" id="1.3.8.5" evidence="16"/>
<dbReference type="InterPro" id="IPR037069">
    <property type="entry name" value="AcylCoA_DH/ox_N_sf"/>
</dbReference>
<feature type="region of interest" description="Disordered" evidence="27">
    <location>
        <begin position="732"/>
        <end position="789"/>
    </location>
</feature>
<dbReference type="PANTHER" id="PTHR43884">
    <property type="entry name" value="ACYL-COA DEHYDROGENASE"/>
    <property type="match status" value="1"/>
</dbReference>
<evidence type="ECO:0000256" key="27">
    <source>
        <dbReference type="SAM" id="MobiDB-lite"/>
    </source>
</evidence>
<dbReference type="InterPro" id="IPR013786">
    <property type="entry name" value="AcylCoA_DH/ox_N"/>
</dbReference>
<dbReference type="FunFam" id="1.20.140.10:FF:000002">
    <property type="entry name" value="Acyl-CoA dehydrogenase short/branched chain"/>
    <property type="match status" value="1"/>
</dbReference>
<evidence type="ECO:0000256" key="7">
    <source>
        <dbReference type="ARBA" id="ARBA00022630"/>
    </source>
</evidence>
<feature type="chain" id="PRO_5035174681" description="Short/branched chain specific acyl-CoA dehydrogenase, mitochondrial" evidence="28">
    <location>
        <begin position="19"/>
        <end position="1241"/>
    </location>
</feature>
<evidence type="ECO:0000313" key="33">
    <source>
        <dbReference type="Proteomes" id="UP000700334"/>
    </source>
</evidence>
<comment type="pathway">
    <text evidence="15">Amino-acid degradation; L-isoleucine degradation.</text>
</comment>
<dbReference type="GO" id="GO:0005759">
    <property type="term" value="C:mitochondrial matrix"/>
    <property type="evidence" value="ECO:0007669"/>
    <property type="project" value="UniProtKB-SubCell"/>
</dbReference>
<dbReference type="EMBL" id="JAGFMF010011658">
    <property type="protein sequence ID" value="KAG8517386.1"/>
    <property type="molecule type" value="Genomic_DNA"/>
</dbReference>
<dbReference type="Proteomes" id="UP000700334">
    <property type="component" value="Unassembled WGS sequence"/>
</dbReference>
<feature type="region of interest" description="Disordered" evidence="27">
    <location>
        <begin position="1004"/>
        <end position="1044"/>
    </location>
</feature>
<evidence type="ECO:0000256" key="25">
    <source>
        <dbReference type="ARBA" id="ARBA00049552"/>
    </source>
</evidence>
<evidence type="ECO:0000256" key="26">
    <source>
        <dbReference type="ARBA" id="ARBA00051903"/>
    </source>
</evidence>
<comment type="subunit">
    <text evidence="5">Homotetramer.</text>
</comment>
<comment type="subcellular location">
    <subcellularLocation>
        <location evidence="2">Mitochondrion matrix</location>
    </subcellularLocation>
</comment>
<keyword evidence="33" id="KW-1185">Reference proteome</keyword>
<comment type="caution">
    <text evidence="32">The sequence shown here is derived from an EMBL/GenBank/DDBJ whole genome shotgun (WGS) entry which is preliminary data.</text>
</comment>
<evidence type="ECO:0000256" key="10">
    <source>
        <dbReference type="ARBA" id="ARBA00022946"/>
    </source>
</evidence>
<keyword evidence="6" id="KW-0597">Phosphoprotein</keyword>
<evidence type="ECO:0000256" key="20">
    <source>
        <dbReference type="ARBA" id="ARBA00048235"/>
    </source>
</evidence>
<evidence type="ECO:0000256" key="24">
    <source>
        <dbReference type="ARBA" id="ARBA00049192"/>
    </source>
</evidence>
<comment type="similarity">
    <text evidence="4">Belongs to the acyl-CoA dehydrogenase family.</text>
</comment>
<evidence type="ECO:0000256" key="18">
    <source>
        <dbReference type="ARBA" id="ARBA00041537"/>
    </source>
</evidence>
<dbReference type="PROSITE" id="PS00073">
    <property type="entry name" value="ACYL_COA_DH_2"/>
    <property type="match status" value="1"/>
</dbReference>
<evidence type="ECO:0000259" key="30">
    <source>
        <dbReference type="Pfam" id="PF02770"/>
    </source>
</evidence>
<evidence type="ECO:0000256" key="11">
    <source>
        <dbReference type="ARBA" id="ARBA00022990"/>
    </source>
</evidence>
<dbReference type="InterPro" id="IPR006091">
    <property type="entry name" value="Acyl-CoA_Oxase/DH_mid-dom"/>
</dbReference>
<dbReference type="FunFam" id="2.40.110.10:FF:000001">
    <property type="entry name" value="Acyl-CoA dehydrogenase, mitochondrial"/>
    <property type="match status" value="1"/>
</dbReference>
<evidence type="ECO:0000256" key="2">
    <source>
        <dbReference type="ARBA" id="ARBA00004305"/>
    </source>
</evidence>
<evidence type="ECO:0000256" key="1">
    <source>
        <dbReference type="ARBA" id="ARBA00001974"/>
    </source>
</evidence>
<dbReference type="PANTHER" id="PTHR43884:SF1">
    <property type="entry name" value="SHORT_BRANCHED CHAIN SPECIFIC ACYL-COA DEHYDROGENASE, MITOCHONDRIAL"/>
    <property type="match status" value="1"/>
</dbReference>
<evidence type="ECO:0000256" key="23">
    <source>
        <dbReference type="ARBA" id="ARBA00049096"/>
    </source>
</evidence>
<comment type="catalytic activity">
    <reaction evidence="23">
        <text>butanoyl-CoA + oxidized [electron-transfer flavoprotein] + H(+) = (2E)-butenoyl-CoA + reduced [electron-transfer flavoprotein]</text>
        <dbReference type="Rhea" id="RHEA:24004"/>
        <dbReference type="Rhea" id="RHEA-COMP:10685"/>
        <dbReference type="Rhea" id="RHEA-COMP:10686"/>
        <dbReference type="ChEBI" id="CHEBI:15378"/>
        <dbReference type="ChEBI" id="CHEBI:57332"/>
        <dbReference type="ChEBI" id="CHEBI:57371"/>
        <dbReference type="ChEBI" id="CHEBI:57692"/>
        <dbReference type="ChEBI" id="CHEBI:58307"/>
    </reaction>
    <physiologicalReaction direction="left-to-right" evidence="23">
        <dbReference type="Rhea" id="RHEA:24005"/>
    </physiologicalReaction>
</comment>
<dbReference type="GO" id="GO:0006631">
    <property type="term" value="P:fatty acid metabolic process"/>
    <property type="evidence" value="ECO:0007669"/>
    <property type="project" value="UniProtKB-KW"/>
</dbReference>
<comment type="catalytic activity">
    <reaction evidence="26">
        <text>2-methylpropanoyl-CoA + oxidized [electron-transfer flavoprotein] + H(+) = 2-methylpropenoyl-CoA + reduced [electron-transfer flavoprotein]</text>
        <dbReference type="Rhea" id="RHEA:44180"/>
        <dbReference type="Rhea" id="RHEA-COMP:10685"/>
        <dbReference type="Rhea" id="RHEA-COMP:10686"/>
        <dbReference type="ChEBI" id="CHEBI:15378"/>
        <dbReference type="ChEBI" id="CHEBI:57338"/>
        <dbReference type="ChEBI" id="CHEBI:57692"/>
        <dbReference type="ChEBI" id="CHEBI:58307"/>
        <dbReference type="ChEBI" id="CHEBI:62500"/>
    </reaction>
    <physiologicalReaction direction="left-to-right" evidence="26">
        <dbReference type="Rhea" id="RHEA:44181"/>
    </physiologicalReaction>
</comment>
<keyword evidence="8" id="KW-0274">FAD</keyword>
<feature type="region of interest" description="Disordered" evidence="27">
    <location>
        <begin position="901"/>
        <end position="984"/>
    </location>
</feature>
<dbReference type="InterPro" id="IPR046373">
    <property type="entry name" value="Acyl-CoA_Oxase/DH_mid-dom_sf"/>
</dbReference>
<dbReference type="GO" id="GO:0046395">
    <property type="term" value="P:carboxylic acid catabolic process"/>
    <property type="evidence" value="ECO:0007669"/>
    <property type="project" value="UniProtKB-ARBA"/>
</dbReference>
<evidence type="ECO:0000256" key="17">
    <source>
        <dbReference type="ARBA" id="ARBA00039850"/>
    </source>
</evidence>
<dbReference type="GO" id="GO:0003853">
    <property type="term" value="F:short-chain 2-methyl fatty acyl-CoA dehydrogenase activity"/>
    <property type="evidence" value="ECO:0007669"/>
    <property type="project" value="UniProtKB-EC"/>
</dbReference>
<evidence type="ECO:0000256" key="8">
    <source>
        <dbReference type="ARBA" id="ARBA00022827"/>
    </source>
</evidence>